<keyword evidence="9" id="KW-1185">Reference proteome</keyword>
<dbReference type="GO" id="GO:0016020">
    <property type="term" value="C:membrane"/>
    <property type="evidence" value="ECO:0007669"/>
    <property type="project" value="InterPro"/>
</dbReference>
<dbReference type="Gene3D" id="3.40.50.300">
    <property type="entry name" value="P-loop containing nucleotide triphosphate hydrolases"/>
    <property type="match status" value="1"/>
</dbReference>
<dbReference type="AlphaFoldDB" id="A0A2T1M3V6"/>
<comment type="caution">
    <text evidence="8">The sequence shown here is derived from an EMBL/GenBank/DDBJ whole genome shotgun (WGS) entry which is preliminary data.</text>
</comment>
<keyword evidence="3" id="KW-0812">Transmembrane</keyword>
<keyword evidence="6" id="KW-0472">Membrane</keyword>
<evidence type="ECO:0000313" key="9">
    <source>
        <dbReference type="Proteomes" id="UP000239001"/>
    </source>
</evidence>
<dbReference type="RefSeq" id="WP_106455116.1">
    <property type="nucleotide sequence ID" value="NZ_PXOH01000001.1"/>
</dbReference>
<evidence type="ECO:0000256" key="7">
    <source>
        <dbReference type="ARBA" id="ARBA00023180"/>
    </source>
</evidence>
<keyword evidence="2" id="KW-0808">Transferase</keyword>
<evidence type="ECO:0000256" key="6">
    <source>
        <dbReference type="ARBA" id="ARBA00023136"/>
    </source>
</evidence>
<dbReference type="InterPro" id="IPR005331">
    <property type="entry name" value="Sulfotransferase"/>
</dbReference>
<protein>
    <recommendedName>
        <fullName evidence="10">Sulfotransferase family protein</fullName>
    </recommendedName>
</protein>
<dbReference type="SUPFAM" id="SSF52540">
    <property type="entry name" value="P-loop containing nucleoside triphosphate hydrolases"/>
    <property type="match status" value="1"/>
</dbReference>
<evidence type="ECO:0000256" key="3">
    <source>
        <dbReference type="ARBA" id="ARBA00022692"/>
    </source>
</evidence>
<dbReference type="Pfam" id="PF03567">
    <property type="entry name" value="Sulfotransfer_2"/>
    <property type="match status" value="1"/>
</dbReference>
<keyword evidence="4" id="KW-1133">Transmembrane helix</keyword>
<gene>
    <name evidence="8" type="ORF">C7H19_01530</name>
</gene>
<dbReference type="OrthoDB" id="288532at2"/>
<evidence type="ECO:0000256" key="5">
    <source>
        <dbReference type="ARBA" id="ARBA00023034"/>
    </source>
</evidence>
<accession>A0A2T1M3V6</accession>
<evidence type="ECO:0008006" key="10">
    <source>
        <dbReference type="Google" id="ProtNLM"/>
    </source>
</evidence>
<dbReference type="GO" id="GO:0016051">
    <property type="term" value="P:carbohydrate biosynthetic process"/>
    <property type="evidence" value="ECO:0007669"/>
    <property type="project" value="InterPro"/>
</dbReference>
<name>A0A2T1M3V6_9CHRO</name>
<evidence type="ECO:0000256" key="2">
    <source>
        <dbReference type="ARBA" id="ARBA00022679"/>
    </source>
</evidence>
<reference evidence="8 9" key="1">
    <citation type="submission" date="2018-03" db="EMBL/GenBank/DDBJ databases">
        <title>The ancient ancestry and fast evolution of plastids.</title>
        <authorList>
            <person name="Moore K.R."/>
            <person name="Magnabosco C."/>
            <person name="Momper L."/>
            <person name="Gold D.A."/>
            <person name="Bosak T."/>
            <person name="Fournier G.P."/>
        </authorList>
    </citation>
    <scope>NUCLEOTIDE SEQUENCE [LARGE SCALE GENOMIC DNA]</scope>
    <source>
        <strain evidence="8 9">CCALA 016</strain>
    </source>
</reference>
<evidence type="ECO:0000256" key="1">
    <source>
        <dbReference type="ARBA" id="ARBA00004323"/>
    </source>
</evidence>
<organism evidence="8 9">
    <name type="scientific">Aphanothece hegewaldii CCALA 016</name>
    <dbReference type="NCBI Taxonomy" id="2107694"/>
    <lineage>
        <taxon>Bacteria</taxon>
        <taxon>Bacillati</taxon>
        <taxon>Cyanobacteriota</taxon>
        <taxon>Cyanophyceae</taxon>
        <taxon>Oscillatoriophycideae</taxon>
        <taxon>Chroococcales</taxon>
        <taxon>Aphanothecaceae</taxon>
        <taxon>Aphanothece</taxon>
    </lineage>
</organism>
<keyword evidence="7" id="KW-0325">Glycoprotein</keyword>
<dbReference type="PANTHER" id="PTHR12137">
    <property type="entry name" value="CARBOHYDRATE SULFOTRANSFERASE"/>
    <property type="match status" value="1"/>
</dbReference>
<dbReference type="Proteomes" id="UP000239001">
    <property type="component" value="Unassembled WGS sequence"/>
</dbReference>
<dbReference type="GO" id="GO:0008146">
    <property type="term" value="F:sulfotransferase activity"/>
    <property type="evidence" value="ECO:0007669"/>
    <property type="project" value="InterPro"/>
</dbReference>
<proteinExistence type="predicted"/>
<reference evidence="8 9" key="2">
    <citation type="submission" date="2018-03" db="EMBL/GenBank/DDBJ databases">
        <authorList>
            <person name="Keele B.F."/>
        </authorList>
    </citation>
    <scope>NUCLEOTIDE SEQUENCE [LARGE SCALE GENOMIC DNA]</scope>
    <source>
        <strain evidence="8 9">CCALA 016</strain>
    </source>
</reference>
<sequence>MIISHKYKFIFIHIHKCAGTSVTQALDPHLGENDIVLGGTKEGEKLSEEYLKTKGLFKHSKASDAKIILGDEIWNNYFKFAIIRNPWDRLVSKYHWWLTTSWDDQWQTGTKIRGLNNFSEYIFSDLDSDKKESLLDFVMDDNQKIIVDYLGKFERIHRDFAYICGRIGLPNIELPHTNRSKHNEYLEYYQDPELIQLVNQWFDLEINNFQYDLNSLKKEMDFAKQTVNIV</sequence>
<dbReference type="InterPro" id="IPR027417">
    <property type="entry name" value="P-loop_NTPase"/>
</dbReference>
<dbReference type="PANTHER" id="PTHR12137:SF54">
    <property type="entry name" value="CARBOHYDRATE SULFOTRANSFERASE"/>
    <property type="match status" value="1"/>
</dbReference>
<dbReference type="EMBL" id="PXOH01000001">
    <property type="protein sequence ID" value="PSF39496.1"/>
    <property type="molecule type" value="Genomic_DNA"/>
</dbReference>
<comment type="subcellular location">
    <subcellularLocation>
        <location evidence="1">Golgi apparatus membrane</location>
        <topology evidence="1">Single-pass type II membrane protein</topology>
    </subcellularLocation>
</comment>
<dbReference type="InterPro" id="IPR018011">
    <property type="entry name" value="Carb_sulfotrans_8-10"/>
</dbReference>
<evidence type="ECO:0000313" key="8">
    <source>
        <dbReference type="EMBL" id="PSF39496.1"/>
    </source>
</evidence>
<evidence type="ECO:0000256" key="4">
    <source>
        <dbReference type="ARBA" id="ARBA00022989"/>
    </source>
</evidence>
<keyword evidence="5" id="KW-0333">Golgi apparatus</keyword>